<accession>A0A9N7RER2</accession>
<organism evidence="5 6">
    <name type="scientific">Striga hermonthica</name>
    <name type="common">Purple witchweed</name>
    <name type="synonym">Buchnera hermonthica</name>
    <dbReference type="NCBI Taxonomy" id="68872"/>
    <lineage>
        <taxon>Eukaryota</taxon>
        <taxon>Viridiplantae</taxon>
        <taxon>Streptophyta</taxon>
        <taxon>Embryophyta</taxon>
        <taxon>Tracheophyta</taxon>
        <taxon>Spermatophyta</taxon>
        <taxon>Magnoliopsida</taxon>
        <taxon>eudicotyledons</taxon>
        <taxon>Gunneridae</taxon>
        <taxon>Pentapetalae</taxon>
        <taxon>asterids</taxon>
        <taxon>lamiids</taxon>
        <taxon>Lamiales</taxon>
        <taxon>Orobanchaceae</taxon>
        <taxon>Buchnereae</taxon>
        <taxon>Striga</taxon>
    </lineage>
</organism>
<keyword evidence="1" id="KW-0863">Zinc-finger</keyword>
<dbReference type="PROSITE" id="PS50158">
    <property type="entry name" value="ZF_CCHC"/>
    <property type="match status" value="1"/>
</dbReference>
<dbReference type="SMART" id="SM00343">
    <property type="entry name" value="ZnF_C2HC"/>
    <property type="match status" value="1"/>
</dbReference>
<dbReference type="InterPro" id="IPR036875">
    <property type="entry name" value="Znf_CCHC_sf"/>
</dbReference>
<dbReference type="InterPro" id="IPR001878">
    <property type="entry name" value="Znf_CCHC"/>
</dbReference>
<feature type="compositionally biased region" description="Acidic residues" evidence="3">
    <location>
        <begin position="322"/>
        <end position="338"/>
    </location>
</feature>
<dbReference type="PANTHER" id="PTHR34676:SF8">
    <property type="entry name" value="TRANSMEMBRANE PROTEIN"/>
    <property type="match status" value="1"/>
</dbReference>
<dbReference type="GO" id="GO:0008270">
    <property type="term" value="F:zinc ion binding"/>
    <property type="evidence" value="ECO:0007669"/>
    <property type="project" value="UniProtKB-KW"/>
</dbReference>
<evidence type="ECO:0000256" key="2">
    <source>
        <dbReference type="SAM" id="Coils"/>
    </source>
</evidence>
<dbReference type="Pfam" id="PF14223">
    <property type="entry name" value="Retrotran_gag_2"/>
    <property type="match status" value="1"/>
</dbReference>
<proteinExistence type="predicted"/>
<dbReference type="PANTHER" id="PTHR34676">
    <property type="entry name" value="DUF4219 DOMAIN-CONTAINING PROTEIN-RELATED"/>
    <property type="match status" value="1"/>
</dbReference>
<evidence type="ECO:0000313" key="5">
    <source>
        <dbReference type="EMBL" id="CAA0827388.1"/>
    </source>
</evidence>
<evidence type="ECO:0000313" key="6">
    <source>
        <dbReference type="Proteomes" id="UP001153555"/>
    </source>
</evidence>
<keyword evidence="1" id="KW-0479">Metal-binding</keyword>
<dbReference type="OrthoDB" id="913719at2759"/>
<evidence type="ECO:0000259" key="4">
    <source>
        <dbReference type="PROSITE" id="PS50158"/>
    </source>
</evidence>
<feature type="domain" description="CCHC-type" evidence="4">
    <location>
        <begin position="262"/>
        <end position="277"/>
    </location>
</feature>
<dbReference type="Proteomes" id="UP001153555">
    <property type="component" value="Unassembled WGS sequence"/>
</dbReference>
<evidence type="ECO:0000256" key="3">
    <source>
        <dbReference type="SAM" id="MobiDB-lite"/>
    </source>
</evidence>
<evidence type="ECO:0000256" key="1">
    <source>
        <dbReference type="PROSITE-ProRule" id="PRU00047"/>
    </source>
</evidence>
<dbReference type="Gene3D" id="4.10.60.10">
    <property type="entry name" value="Zinc finger, CCHC-type"/>
    <property type="match status" value="1"/>
</dbReference>
<keyword evidence="6" id="KW-1185">Reference proteome</keyword>
<protein>
    <recommendedName>
        <fullName evidence="4">CCHC-type domain-containing protein</fullName>
    </recommendedName>
</protein>
<feature type="region of interest" description="Disordered" evidence="3">
    <location>
        <begin position="322"/>
        <end position="344"/>
    </location>
</feature>
<feature type="coiled-coil region" evidence="2">
    <location>
        <begin position="368"/>
        <end position="430"/>
    </location>
</feature>
<keyword evidence="1" id="KW-0862">Zinc</keyword>
<dbReference type="GO" id="GO:0003676">
    <property type="term" value="F:nucleic acid binding"/>
    <property type="evidence" value="ECO:0007669"/>
    <property type="project" value="InterPro"/>
</dbReference>
<reference evidence="5" key="1">
    <citation type="submission" date="2019-12" db="EMBL/GenBank/DDBJ databases">
        <authorList>
            <person name="Scholes J."/>
        </authorList>
    </citation>
    <scope>NUCLEOTIDE SEQUENCE</scope>
</reference>
<dbReference type="EMBL" id="CACSLK010027751">
    <property type="protein sequence ID" value="CAA0827388.1"/>
    <property type="molecule type" value="Genomic_DNA"/>
</dbReference>
<gene>
    <name evidence="5" type="ORF">SHERM_23083</name>
</gene>
<comment type="caution">
    <text evidence="5">The sequence shown here is derived from an EMBL/GenBank/DDBJ whole genome shotgun (WGS) entry which is preliminary data.</text>
</comment>
<name>A0A9N7RER2_STRHE</name>
<dbReference type="SUPFAM" id="SSF57756">
    <property type="entry name" value="Retrovirus zinc finger-like domains"/>
    <property type="match status" value="1"/>
</dbReference>
<dbReference type="AlphaFoldDB" id="A0A9N7RER2"/>
<sequence>MRNFIQASNMNAWLSIMDGPYSPTVEREGATIVKPRKDWTDADLRKMQHDAAAINMLHCALDASEYNRISGCESAKEIWEKFETTYEGTDKVKESKINQQLRYYELFEMKEGESIGEMNSRFVNIINELKRLGKSFTEEEQVKKILRSLARSWEAKKTAIEEAHDLKVYKFDELIGSLPTHEISVRNFEEKEKQGRSEDKRQKAIVLKADSSEDEDSDIDEMAMLAKKLKKMFKKGGRIHKKKIQFIKRKEQKKDAEASITCFECHQPGHIKANCPKLKKDRKFKKKAMVATWSDSEDSSSSEDEECTETANICFMAMDAEPDEEANSESSDESEDEAESRATEPQVQFIFMTPSEIHTALFALYQYAKKSAAKLKGLQRRILELEKDRSFHEDAVKDLLTIVPGHEDKLKSEEGEIKTITQECLNLRELIEEFQRYQSQKESQRQP</sequence>
<keyword evidence="2" id="KW-0175">Coiled coil</keyword>